<keyword evidence="6 15" id="KW-0698">rRNA processing</keyword>
<evidence type="ECO:0000259" key="16">
    <source>
        <dbReference type="PROSITE" id="PS50137"/>
    </source>
</evidence>
<feature type="domain" description="DRBM" evidence="16">
    <location>
        <begin position="143"/>
        <end position="213"/>
    </location>
</feature>
<dbReference type="SMART" id="SM00535">
    <property type="entry name" value="RIBOc"/>
    <property type="match status" value="1"/>
</dbReference>
<feature type="domain" description="RNase III" evidence="17">
    <location>
        <begin position="1"/>
        <end position="116"/>
    </location>
</feature>
<evidence type="ECO:0000256" key="13">
    <source>
        <dbReference type="ARBA" id="ARBA00022842"/>
    </source>
</evidence>
<organism evidence="18 19">
    <name type="scientific">Arenimonas maotaiensis</name>
    <dbReference type="NCBI Taxonomy" id="1446479"/>
    <lineage>
        <taxon>Bacteria</taxon>
        <taxon>Pseudomonadati</taxon>
        <taxon>Pseudomonadota</taxon>
        <taxon>Gammaproteobacteria</taxon>
        <taxon>Lysobacterales</taxon>
        <taxon>Lysobacteraceae</taxon>
        <taxon>Arenimonas</taxon>
    </lineage>
</organism>
<dbReference type="SUPFAM" id="SSF54768">
    <property type="entry name" value="dsRNA-binding domain-like"/>
    <property type="match status" value="1"/>
</dbReference>
<keyword evidence="19" id="KW-1185">Reference proteome</keyword>
<sequence>MLDRFNNPALLEQALRHRSAGKPHNERLEFLGDAVLGLLVSEALYAKFPTASEGDLTQARSLLVREPVLADIARERDLGARLQLGPGEMKTGGHRRDSILADAVEAVIAAVYLDAGIDAARRLVAEWFGPRLQLVPARSAGKDPKTRLQEWLQSKQHPLPAYRLVQATGSEHERVFEAECLIEQLAIRTQGRGSSVKAAEAEAAQQALILLGKAK</sequence>
<dbReference type="SUPFAM" id="SSF69065">
    <property type="entry name" value="RNase III domain-like"/>
    <property type="match status" value="1"/>
</dbReference>
<keyword evidence="15" id="KW-0699">rRNA-binding</keyword>
<evidence type="ECO:0000256" key="15">
    <source>
        <dbReference type="HAMAP-Rule" id="MF_00104"/>
    </source>
</evidence>
<dbReference type="FunFam" id="3.30.160.20:FF:000003">
    <property type="entry name" value="Ribonuclease 3"/>
    <property type="match status" value="1"/>
</dbReference>
<dbReference type="GO" id="GO:0005737">
    <property type="term" value="C:cytoplasm"/>
    <property type="evidence" value="ECO:0007669"/>
    <property type="project" value="UniProtKB-SubCell"/>
</dbReference>
<dbReference type="GO" id="GO:0046872">
    <property type="term" value="F:metal ion binding"/>
    <property type="evidence" value="ECO:0007669"/>
    <property type="project" value="UniProtKB-KW"/>
</dbReference>
<evidence type="ECO:0000256" key="9">
    <source>
        <dbReference type="ARBA" id="ARBA00022722"/>
    </source>
</evidence>
<dbReference type="GO" id="GO:0008033">
    <property type="term" value="P:tRNA processing"/>
    <property type="evidence" value="ECO:0007669"/>
    <property type="project" value="UniProtKB-KW"/>
</dbReference>
<evidence type="ECO:0000256" key="2">
    <source>
        <dbReference type="ARBA" id="ARBA00004496"/>
    </source>
</evidence>
<dbReference type="PANTHER" id="PTHR11207:SF0">
    <property type="entry name" value="RIBONUCLEASE 3"/>
    <property type="match status" value="1"/>
</dbReference>
<dbReference type="HAMAP" id="MF_00104">
    <property type="entry name" value="RNase_III"/>
    <property type="match status" value="1"/>
</dbReference>
<evidence type="ECO:0000313" key="18">
    <source>
        <dbReference type="EMBL" id="GGF83243.1"/>
    </source>
</evidence>
<evidence type="ECO:0000256" key="6">
    <source>
        <dbReference type="ARBA" id="ARBA00022552"/>
    </source>
</evidence>
<keyword evidence="10 15" id="KW-0479">Metal-binding</keyword>
<keyword evidence="11 15" id="KW-0255">Endonuclease</keyword>
<feature type="binding site" evidence="15">
    <location>
        <position position="105"/>
    </location>
    <ligand>
        <name>Mg(2+)</name>
        <dbReference type="ChEBI" id="CHEBI:18420"/>
    </ligand>
</feature>
<comment type="function">
    <text evidence="15">Digests double-stranded RNA. Involved in the processing of primary rRNA transcript to yield the immediate precursors to the large and small rRNAs (23S and 16S). Processes some mRNAs, and tRNAs when they are encoded in the rRNA operon. Processes pre-crRNA and tracrRNA of type II CRISPR loci if present in the organism.</text>
</comment>
<dbReference type="InterPro" id="IPR011907">
    <property type="entry name" value="RNase_III"/>
</dbReference>
<keyword evidence="12 15" id="KW-0378">Hydrolase</keyword>
<dbReference type="CDD" id="cd00593">
    <property type="entry name" value="RIBOc"/>
    <property type="match status" value="1"/>
</dbReference>
<dbReference type="Gene3D" id="1.10.1520.10">
    <property type="entry name" value="Ribonuclease III domain"/>
    <property type="match status" value="1"/>
</dbReference>
<evidence type="ECO:0000256" key="12">
    <source>
        <dbReference type="ARBA" id="ARBA00022801"/>
    </source>
</evidence>
<dbReference type="GO" id="GO:0019843">
    <property type="term" value="F:rRNA binding"/>
    <property type="evidence" value="ECO:0007669"/>
    <property type="project" value="UniProtKB-KW"/>
</dbReference>
<feature type="active site" evidence="15">
    <location>
        <position position="105"/>
    </location>
</feature>
<reference evidence="18" key="1">
    <citation type="journal article" date="2014" name="Int. J. Syst. Evol. Microbiol.">
        <title>Complete genome sequence of Corynebacterium casei LMG S-19264T (=DSM 44701T), isolated from a smear-ripened cheese.</title>
        <authorList>
            <consortium name="US DOE Joint Genome Institute (JGI-PGF)"/>
            <person name="Walter F."/>
            <person name="Albersmeier A."/>
            <person name="Kalinowski J."/>
            <person name="Ruckert C."/>
        </authorList>
    </citation>
    <scope>NUCLEOTIDE SEQUENCE</scope>
    <source>
        <strain evidence="18">CGMCC 1.12726</strain>
    </source>
</reference>
<evidence type="ECO:0000256" key="10">
    <source>
        <dbReference type="ARBA" id="ARBA00022723"/>
    </source>
</evidence>
<dbReference type="SMART" id="SM00358">
    <property type="entry name" value="DSRM"/>
    <property type="match status" value="1"/>
</dbReference>
<dbReference type="RefSeq" id="WP_188446762.1">
    <property type="nucleotide sequence ID" value="NZ_BMFO01000001.1"/>
</dbReference>
<dbReference type="CDD" id="cd10845">
    <property type="entry name" value="DSRM_RNAse_III_family"/>
    <property type="match status" value="1"/>
</dbReference>
<comment type="cofactor">
    <cofactor evidence="15">
        <name>Mg(2+)</name>
        <dbReference type="ChEBI" id="CHEBI:18420"/>
    </cofactor>
</comment>
<dbReference type="GO" id="GO:0004525">
    <property type="term" value="F:ribonuclease III activity"/>
    <property type="evidence" value="ECO:0007669"/>
    <property type="project" value="UniProtKB-UniRule"/>
</dbReference>
<evidence type="ECO:0000256" key="1">
    <source>
        <dbReference type="ARBA" id="ARBA00000109"/>
    </source>
</evidence>
<proteinExistence type="inferred from homology"/>
<comment type="similarity">
    <text evidence="3">Belongs to the ribonuclease III family.</text>
</comment>
<name>A0A917CCS5_9GAMM</name>
<keyword evidence="9 15" id="KW-0540">Nuclease</keyword>
<protein>
    <recommendedName>
        <fullName evidence="15">Ribonuclease 3</fullName>
        <ecNumber evidence="15">3.1.26.3</ecNumber>
    </recommendedName>
    <alternativeName>
        <fullName evidence="15">Ribonuclease III</fullName>
        <shortName evidence="15">RNase III</shortName>
    </alternativeName>
</protein>
<comment type="caution">
    <text evidence="18">The sequence shown here is derived from an EMBL/GenBank/DDBJ whole genome shotgun (WGS) entry which is preliminary data.</text>
</comment>
<evidence type="ECO:0000259" key="17">
    <source>
        <dbReference type="PROSITE" id="PS50142"/>
    </source>
</evidence>
<dbReference type="GO" id="GO:0042802">
    <property type="term" value="F:identical protein binding"/>
    <property type="evidence" value="ECO:0007669"/>
    <property type="project" value="UniProtKB-ARBA"/>
</dbReference>
<comment type="subunit">
    <text evidence="4 15">Homodimer.</text>
</comment>
<dbReference type="Gene3D" id="3.30.160.20">
    <property type="match status" value="1"/>
</dbReference>
<evidence type="ECO:0000256" key="7">
    <source>
        <dbReference type="ARBA" id="ARBA00022664"/>
    </source>
</evidence>
<dbReference type="GO" id="GO:0010468">
    <property type="term" value="P:regulation of gene expression"/>
    <property type="evidence" value="ECO:0007669"/>
    <property type="project" value="TreeGrafter"/>
</dbReference>
<dbReference type="InterPro" id="IPR014720">
    <property type="entry name" value="dsRBD_dom"/>
</dbReference>
<keyword evidence="8 15" id="KW-0819">tRNA processing</keyword>
<comment type="subcellular location">
    <subcellularLocation>
        <location evidence="2 15">Cytoplasm</location>
    </subcellularLocation>
</comment>
<feature type="active site" evidence="15">
    <location>
        <position position="33"/>
    </location>
</feature>
<gene>
    <name evidence="15 18" type="primary">rnc</name>
    <name evidence="18" type="ORF">GCM10010960_01690</name>
</gene>
<accession>A0A917CCS5</accession>
<dbReference type="PROSITE" id="PS00517">
    <property type="entry name" value="RNASE_3_1"/>
    <property type="match status" value="1"/>
</dbReference>
<dbReference type="GO" id="GO:0003725">
    <property type="term" value="F:double-stranded RNA binding"/>
    <property type="evidence" value="ECO:0007669"/>
    <property type="project" value="TreeGrafter"/>
</dbReference>
<reference evidence="18" key="2">
    <citation type="submission" date="2020-09" db="EMBL/GenBank/DDBJ databases">
        <authorList>
            <person name="Sun Q."/>
            <person name="Zhou Y."/>
        </authorList>
    </citation>
    <scope>NUCLEOTIDE SEQUENCE</scope>
    <source>
        <strain evidence="18">CGMCC 1.12726</strain>
    </source>
</reference>
<evidence type="ECO:0000256" key="14">
    <source>
        <dbReference type="ARBA" id="ARBA00022884"/>
    </source>
</evidence>
<feature type="binding site" evidence="15">
    <location>
        <position position="102"/>
    </location>
    <ligand>
        <name>Mg(2+)</name>
        <dbReference type="ChEBI" id="CHEBI:18420"/>
    </ligand>
</feature>
<dbReference type="GO" id="GO:0006397">
    <property type="term" value="P:mRNA processing"/>
    <property type="evidence" value="ECO:0007669"/>
    <property type="project" value="UniProtKB-UniRule"/>
</dbReference>
<dbReference type="PROSITE" id="PS50142">
    <property type="entry name" value="RNASE_3_2"/>
    <property type="match status" value="1"/>
</dbReference>
<dbReference type="AlphaFoldDB" id="A0A917CCS5"/>
<feature type="binding site" evidence="15">
    <location>
        <position position="29"/>
    </location>
    <ligand>
        <name>Mg(2+)</name>
        <dbReference type="ChEBI" id="CHEBI:18420"/>
    </ligand>
</feature>
<dbReference type="PROSITE" id="PS50137">
    <property type="entry name" value="DS_RBD"/>
    <property type="match status" value="1"/>
</dbReference>
<comment type="catalytic activity">
    <reaction evidence="1 15">
        <text>Endonucleolytic cleavage to 5'-phosphomonoester.</text>
        <dbReference type="EC" id="3.1.26.3"/>
    </reaction>
</comment>
<evidence type="ECO:0000256" key="3">
    <source>
        <dbReference type="ARBA" id="ARBA00010183"/>
    </source>
</evidence>
<dbReference type="PANTHER" id="PTHR11207">
    <property type="entry name" value="RIBONUCLEASE III"/>
    <property type="match status" value="1"/>
</dbReference>
<evidence type="ECO:0000256" key="5">
    <source>
        <dbReference type="ARBA" id="ARBA00022490"/>
    </source>
</evidence>
<dbReference type="Pfam" id="PF14622">
    <property type="entry name" value="Ribonucleas_3_3"/>
    <property type="match status" value="1"/>
</dbReference>
<evidence type="ECO:0000313" key="19">
    <source>
        <dbReference type="Proteomes" id="UP000632858"/>
    </source>
</evidence>
<dbReference type="GO" id="GO:0006364">
    <property type="term" value="P:rRNA processing"/>
    <property type="evidence" value="ECO:0007669"/>
    <property type="project" value="UniProtKB-UniRule"/>
</dbReference>
<evidence type="ECO:0000256" key="4">
    <source>
        <dbReference type="ARBA" id="ARBA00011738"/>
    </source>
</evidence>
<keyword evidence="14 15" id="KW-0694">RNA-binding</keyword>
<dbReference type="InterPro" id="IPR000999">
    <property type="entry name" value="RNase_III_dom"/>
</dbReference>
<keyword evidence="5 15" id="KW-0963">Cytoplasm</keyword>
<keyword evidence="13 15" id="KW-0460">Magnesium</keyword>
<dbReference type="EC" id="3.1.26.3" evidence="15"/>
<evidence type="ECO:0000256" key="11">
    <source>
        <dbReference type="ARBA" id="ARBA00022759"/>
    </source>
</evidence>
<dbReference type="NCBIfam" id="TIGR02191">
    <property type="entry name" value="RNaseIII"/>
    <property type="match status" value="1"/>
</dbReference>
<dbReference type="FunFam" id="1.10.1520.10:FF:000001">
    <property type="entry name" value="Ribonuclease 3"/>
    <property type="match status" value="1"/>
</dbReference>
<evidence type="ECO:0000256" key="8">
    <source>
        <dbReference type="ARBA" id="ARBA00022694"/>
    </source>
</evidence>
<dbReference type="Pfam" id="PF00035">
    <property type="entry name" value="dsrm"/>
    <property type="match status" value="1"/>
</dbReference>
<dbReference type="InterPro" id="IPR036389">
    <property type="entry name" value="RNase_III_sf"/>
</dbReference>
<dbReference type="Proteomes" id="UP000632858">
    <property type="component" value="Unassembled WGS sequence"/>
</dbReference>
<keyword evidence="7 15" id="KW-0507">mRNA processing</keyword>
<dbReference type="EMBL" id="BMFO01000001">
    <property type="protein sequence ID" value="GGF83243.1"/>
    <property type="molecule type" value="Genomic_DNA"/>
</dbReference>